<protein>
    <submittedName>
        <fullName evidence="1">Uncharacterized protein</fullName>
    </submittedName>
</protein>
<proteinExistence type="predicted"/>
<sequence>MNFHLPLFVFK</sequence>
<dbReference type="EMBL" id="GBRH01258950">
    <property type="protein sequence ID" value="JAD38945.1"/>
    <property type="molecule type" value="Transcribed_RNA"/>
</dbReference>
<organism evidence="1">
    <name type="scientific">Arundo donax</name>
    <name type="common">Giant reed</name>
    <name type="synonym">Donax arundinaceus</name>
    <dbReference type="NCBI Taxonomy" id="35708"/>
    <lineage>
        <taxon>Eukaryota</taxon>
        <taxon>Viridiplantae</taxon>
        <taxon>Streptophyta</taxon>
        <taxon>Embryophyta</taxon>
        <taxon>Tracheophyta</taxon>
        <taxon>Spermatophyta</taxon>
        <taxon>Magnoliopsida</taxon>
        <taxon>Liliopsida</taxon>
        <taxon>Poales</taxon>
        <taxon>Poaceae</taxon>
        <taxon>PACMAD clade</taxon>
        <taxon>Arundinoideae</taxon>
        <taxon>Arundineae</taxon>
        <taxon>Arundo</taxon>
    </lineage>
</organism>
<name>A0A0A8ZQA5_ARUDO</name>
<reference evidence="1" key="1">
    <citation type="submission" date="2014-09" db="EMBL/GenBank/DDBJ databases">
        <authorList>
            <person name="Magalhaes I.L.F."/>
            <person name="Oliveira U."/>
            <person name="Santos F.R."/>
            <person name="Vidigal T.H.D.A."/>
            <person name="Brescovit A.D."/>
            <person name="Santos A.J."/>
        </authorList>
    </citation>
    <scope>NUCLEOTIDE SEQUENCE</scope>
    <source>
        <tissue evidence="1">Shoot tissue taken approximately 20 cm above the soil surface</tissue>
    </source>
</reference>
<accession>A0A0A8ZQA5</accession>
<evidence type="ECO:0000313" key="1">
    <source>
        <dbReference type="EMBL" id="JAD38945.1"/>
    </source>
</evidence>
<reference evidence="1" key="2">
    <citation type="journal article" date="2015" name="Data Brief">
        <title>Shoot transcriptome of the giant reed, Arundo donax.</title>
        <authorList>
            <person name="Barrero R.A."/>
            <person name="Guerrero F.D."/>
            <person name="Moolhuijzen P."/>
            <person name="Goolsby J.A."/>
            <person name="Tidwell J."/>
            <person name="Bellgard S.E."/>
            <person name="Bellgard M.I."/>
        </authorList>
    </citation>
    <scope>NUCLEOTIDE SEQUENCE</scope>
    <source>
        <tissue evidence="1">Shoot tissue taken approximately 20 cm above the soil surface</tissue>
    </source>
</reference>